<dbReference type="InterPro" id="IPR010730">
    <property type="entry name" value="HET"/>
</dbReference>
<dbReference type="AlphaFoldDB" id="A0A7U2IC17"/>
<gene>
    <name evidence="3" type="ORF">JI435_122880</name>
</gene>
<dbReference type="PANTHER" id="PTHR24148:SF73">
    <property type="entry name" value="HET DOMAIN PROTEIN (AFU_ORTHOLOGUE AFUA_8G01020)"/>
    <property type="match status" value="1"/>
</dbReference>
<sequence>MSEGPADGSPGYNFEKPSRKLPQNAPASAERRPAPGSAFQYDSLDHETDSIRLIQILPGPDGEVVRCTIRHTTISESSYTCLSYTWQPEFPNHDVEINACSLSVGENLYQFLHAYCAYAMRRSPVDYSWLKYKRTLSPSLWIDAICIRQSDGTEKNHQVRQMSQIYTDADHVLIWLGQLEDCEHLFRDLNNAYNSRFPVVAIDEKERLEYELLAFYNSPYWSRLWVVQEILVACGTPDRKIAIFSGQQLIDFDSLYIAISKTTGNIGRFAITCLTNSQFHKYGRHSLFRTRPRGDFVVPSPLRDLLVAFPQECRDKRDRVFALLSVSNDTSFIQVDYDLTKGELFQHVFAQYVHDIHLDECASFGAILIESLELGDPSADLEFSNLSAFSSLSDNHPQHTY</sequence>
<evidence type="ECO:0000313" key="3">
    <source>
        <dbReference type="EMBL" id="QRD07089.1"/>
    </source>
</evidence>
<dbReference type="OrthoDB" id="194358at2759"/>
<dbReference type="VEuPathDB" id="FungiDB:JI435_122880"/>
<dbReference type="Pfam" id="PF06985">
    <property type="entry name" value="HET"/>
    <property type="match status" value="1"/>
</dbReference>
<dbReference type="KEGG" id="pno:SNOG_12288"/>
<dbReference type="RefSeq" id="XP_001802513.1">
    <property type="nucleotide sequence ID" value="XM_001802461.1"/>
</dbReference>
<name>A0A7U2IC17_PHANO</name>
<dbReference type="InterPro" id="IPR052895">
    <property type="entry name" value="HetReg/Transcr_Mod"/>
</dbReference>
<dbReference type="PANTHER" id="PTHR24148">
    <property type="entry name" value="ANKYRIN REPEAT DOMAIN-CONTAINING PROTEIN 39 HOMOLOG-RELATED"/>
    <property type="match status" value="1"/>
</dbReference>
<evidence type="ECO:0000259" key="2">
    <source>
        <dbReference type="Pfam" id="PF06985"/>
    </source>
</evidence>
<reference evidence="4" key="1">
    <citation type="journal article" date="2021" name="BMC Genomics">
        <title>Chromosome-level genome assembly and manually-curated proteome of model necrotroph Parastagonospora nodorum Sn15 reveals a genome-wide trove of candidate effector homologs, and redundancy of virulence-related functions within an accessory chromosome.</title>
        <authorList>
            <person name="Bertazzoni S."/>
            <person name="Jones D.A.B."/>
            <person name="Phan H.T."/>
            <person name="Tan K.-C."/>
            <person name="Hane J.K."/>
        </authorList>
    </citation>
    <scope>NUCLEOTIDE SEQUENCE [LARGE SCALE GENOMIC DNA]</scope>
    <source>
        <strain evidence="4">SN15 / ATCC MYA-4574 / FGSC 10173)</strain>
    </source>
</reference>
<dbReference type="EMBL" id="CP069044">
    <property type="protein sequence ID" value="QRD07089.1"/>
    <property type="molecule type" value="Genomic_DNA"/>
</dbReference>
<feature type="region of interest" description="Disordered" evidence="1">
    <location>
        <begin position="1"/>
        <end position="41"/>
    </location>
</feature>
<proteinExistence type="predicted"/>
<protein>
    <recommendedName>
        <fullName evidence="2">Heterokaryon incompatibility domain-containing protein</fullName>
    </recommendedName>
</protein>
<evidence type="ECO:0000256" key="1">
    <source>
        <dbReference type="SAM" id="MobiDB-lite"/>
    </source>
</evidence>
<dbReference type="Proteomes" id="UP000663193">
    <property type="component" value="Chromosome 22"/>
</dbReference>
<evidence type="ECO:0000313" key="4">
    <source>
        <dbReference type="Proteomes" id="UP000663193"/>
    </source>
</evidence>
<organism evidence="3 4">
    <name type="scientific">Phaeosphaeria nodorum (strain SN15 / ATCC MYA-4574 / FGSC 10173)</name>
    <name type="common">Glume blotch fungus</name>
    <name type="synonym">Parastagonospora nodorum</name>
    <dbReference type="NCBI Taxonomy" id="321614"/>
    <lineage>
        <taxon>Eukaryota</taxon>
        <taxon>Fungi</taxon>
        <taxon>Dikarya</taxon>
        <taxon>Ascomycota</taxon>
        <taxon>Pezizomycotina</taxon>
        <taxon>Dothideomycetes</taxon>
        <taxon>Pleosporomycetidae</taxon>
        <taxon>Pleosporales</taxon>
        <taxon>Pleosporineae</taxon>
        <taxon>Phaeosphaeriaceae</taxon>
        <taxon>Parastagonospora</taxon>
    </lineage>
</organism>
<feature type="domain" description="Heterokaryon incompatibility" evidence="2">
    <location>
        <begin position="79"/>
        <end position="229"/>
    </location>
</feature>
<accession>A0A7U2IC17</accession>
<keyword evidence="4" id="KW-1185">Reference proteome</keyword>